<keyword evidence="4" id="KW-0597">Phosphoprotein</keyword>
<feature type="modified residue" description="4-aspartylphosphate" evidence="4">
    <location>
        <position position="605"/>
    </location>
</feature>
<dbReference type="RefSeq" id="WP_053380059.1">
    <property type="nucleotide sequence ID" value="NZ_CP011801.1"/>
</dbReference>
<dbReference type="SMART" id="SM00448">
    <property type="entry name" value="REC"/>
    <property type="match status" value="1"/>
</dbReference>
<dbReference type="EMBL" id="CP011801">
    <property type="protein sequence ID" value="ALA58968.1"/>
    <property type="molecule type" value="Genomic_DNA"/>
</dbReference>
<dbReference type="Gene3D" id="3.40.50.2300">
    <property type="match status" value="1"/>
</dbReference>
<dbReference type="Pfam" id="PF00989">
    <property type="entry name" value="PAS"/>
    <property type="match status" value="1"/>
</dbReference>
<dbReference type="InterPro" id="IPR011712">
    <property type="entry name" value="Sig_transdc_His_kin_sub3_dim/P"/>
</dbReference>
<gene>
    <name evidence="11" type="ORF">NITMOv2_2555</name>
</gene>
<dbReference type="AlphaFoldDB" id="A0A0K2GDE7"/>
<dbReference type="SMART" id="SM00387">
    <property type="entry name" value="HATPase_c"/>
    <property type="match status" value="1"/>
</dbReference>
<keyword evidence="12" id="KW-1185">Reference proteome</keyword>
<evidence type="ECO:0000259" key="7">
    <source>
        <dbReference type="PROSITE" id="PS50109"/>
    </source>
</evidence>
<feature type="domain" description="Histidine kinase" evidence="7">
    <location>
        <begin position="418"/>
        <end position="511"/>
    </location>
</feature>
<dbReference type="SUPFAM" id="SSF52172">
    <property type="entry name" value="CheY-like"/>
    <property type="match status" value="1"/>
</dbReference>
<dbReference type="PANTHER" id="PTHR24421">
    <property type="entry name" value="NITRATE/NITRITE SENSOR PROTEIN NARX-RELATED"/>
    <property type="match status" value="1"/>
</dbReference>
<dbReference type="Pfam" id="PF02518">
    <property type="entry name" value="HATPase_c"/>
    <property type="match status" value="1"/>
</dbReference>
<dbReference type="NCBIfam" id="TIGR00229">
    <property type="entry name" value="sensory_box"/>
    <property type="match status" value="1"/>
</dbReference>
<dbReference type="PROSITE" id="PS50113">
    <property type="entry name" value="PAC"/>
    <property type="match status" value="1"/>
</dbReference>
<dbReference type="InterPro" id="IPR000700">
    <property type="entry name" value="PAS-assoc_C"/>
</dbReference>
<dbReference type="PANTHER" id="PTHR24421:SF58">
    <property type="entry name" value="SIGNAL TRANSDUCTION HISTIDINE-PROTEIN KINASE_PHOSPHATASE UHPB"/>
    <property type="match status" value="1"/>
</dbReference>
<dbReference type="InterPro" id="IPR036890">
    <property type="entry name" value="HATPase_C_sf"/>
</dbReference>
<dbReference type="InterPro" id="IPR011006">
    <property type="entry name" value="CheY-like_superfamily"/>
</dbReference>
<evidence type="ECO:0000256" key="6">
    <source>
        <dbReference type="SAM" id="Phobius"/>
    </source>
</evidence>
<keyword evidence="1" id="KW-0808">Transferase</keyword>
<keyword evidence="5" id="KW-0175">Coiled coil</keyword>
<dbReference type="Gene3D" id="1.20.5.1930">
    <property type="match status" value="1"/>
</dbReference>
<dbReference type="InterPro" id="IPR038318">
    <property type="entry name" value="KdpD_sf"/>
</dbReference>
<keyword evidence="3" id="KW-0902">Two-component regulatory system</keyword>
<dbReference type="PROSITE" id="PS50109">
    <property type="entry name" value="HIS_KIN"/>
    <property type="match status" value="1"/>
</dbReference>
<dbReference type="CDD" id="cd17535">
    <property type="entry name" value="REC_NarL-like"/>
    <property type="match status" value="1"/>
</dbReference>
<dbReference type="SMART" id="SM00091">
    <property type="entry name" value="PAS"/>
    <property type="match status" value="1"/>
</dbReference>
<dbReference type="KEGG" id="nmv:NITMOv2_2555"/>
<dbReference type="Gene3D" id="3.30.565.10">
    <property type="entry name" value="Histidine kinase-like ATPase, C-terminal domain"/>
    <property type="match status" value="1"/>
</dbReference>
<dbReference type="SUPFAM" id="SSF55874">
    <property type="entry name" value="ATPase domain of HSP90 chaperone/DNA topoisomerase II/histidine kinase"/>
    <property type="match status" value="1"/>
</dbReference>
<keyword evidence="6" id="KW-0812">Transmembrane</keyword>
<feature type="coiled-coil region" evidence="5">
    <location>
        <begin position="257"/>
        <end position="305"/>
    </location>
</feature>
<dbReference type="InterPro" id="IPR050482">
    <property type="entry name" value="Sensor_HK_TwoCompSys"/>
</dbReference>
<dbReference type="InterPro" id="IPR001789">
    <property type="entry name" value="Sig_transdc_resp-reg_receiver"/>
</dbReference>
<dbReference type="Gene3D" id="1.20.120.620">
    <property type="entry name" value="Backbone structure of the membrane domain of e. Coli histidine kinase receptor kdpd"/>
    <property type="match status" value="1"/>
</dbReference>
<dbReference type="InterPro" id="IPR013767">
    <property type="entry name" value="PAS_fold"/>
</dbReference>
<dbReference type="InterPro" id="IPR003594">
    <property type="entry name" value="HATPase_dom"/>
</dbReference>
<proteinExistence type="predicted"/>
<evidence type="ECO:0008006" key="13">
    <source>
        <dbReference type="Google" id="ProtNLM"/>
    </source>
</evidence>
<dbReference type="PROSITE" id="PS50110">
    <property type="entry name" value="RESPONSE_REGULATORY"/>
    <property type="match status" value="1"/>
</dbReference>
<dbReference type="OrthoDB" id="5421017at2"/>
<dbReference type="GO" id="GO:0016020">
    <property type="term" value="C:membrane"/>
    <property type="evidence" value="ECO:0007669"/>
    <property type="project" value="InterPro"/>
</dbReference>
<dbReference type="InterPro" id="IPR000014">
    <property type="entry name" value="PAS"/>
</dbReference>
<keyword evidence="6" id="KW-1133">Transmembrane helix</keyword>
<evidence type="ECO:0000313" key="12">
    <source>
        <dbReference type="Proteomes" id="UP000069205"/>
    </source>
</evidence>
<dbReference type="GO" id="GO:0046983">
    <property type="term" value="F:protein dimerization activity"/>
    <property type="evidence" value="ECO:0007669"/>
    <property type="project" value="InterPro"/>
</dbReference>
<dbReference type="InterPro" id="IPR058245">
    <property type="entry name" value="NreC/VraR/RcsB-like_REC"/>
</dbReference>
<evidence type="ECO:0000259" key="8">
    <source>
        <dbReference type="PROSITE" id="PS50110"/>
    </source>
</evidence>
<keyword evidence="2" id="KW-0418">Kinase</keyword>
<dbReference type="GO" id="GO:0000155">
    <property type="term" value="F:phosphorelay sensor kinase activity"/>
    <property type="evidence" value="ECO:0007669"/>
    <property type="project" value="InterPro"/>
</dbReference>
<evidence type="ECO:0000313" key="11">
    <source>
        <dbReference type="EMBL" id="ALA58968.1"/>
    </source>
</evidence>
<dbReference type="SUPFAM" id="SSF55785">
    <property type="entry name" value="PYP-like sensor domain (PAS domain)"/>
    <property type="match status" value="1"/>
</dbReference>
<dbReference type="PROSITE" id="PS50112">
    <property type="entry name" value="PAS"/>
    <property type="match status" value="1"/>
</dbReference>
<organism evidence="11 12">
    <name type="scientific">Nitrospira moscoviensis</name>
    <dbReference type="NCBI Taxonomy" id="42253"/>
    <lineage>
        <taxon>Bacteria</taxon>
        <taxon>Pseudomonadati</taxon>
        <taxon>Nitrospirota</taxon>
        <taxon>Nitrospiria</taxon>
        <taxon>Nitrospirales</taxon>
        <taxon>Nitrospiraceae</taxon>
        <taxon>Nitrospira</taxon>
    </lineage>
</organism>
<evidence type="ECO:0000259" key="10">
    <source>
        <dbReference type="PROSITE" id="PS50113"/>
    </source>
</evidence>
<dbReference type="CDD" id="cd00130">
    <property type="entry name" value="PAS"/>
    <property type="match status" value="1"/>
</dbReference>
<dbReference type="Gene3D" id="3.30.450.20">
    <property type="entry name" value="PAS domain"/>
    <property type="match status" value="1"/>
</dbReference>
<evidence type="ECO:0000256" key="3">
    <source>
        <dbReference type="ARBA" id="ARBA00023012"/>
    </source>
</evidence>
<evidence type="ECO:0000259" key="9">
    <source>
        <dbReference type="PROSITE" id="PS50112"/>
    </source>
</evidence>
<feature type="transmembrane region" description="Helical" evidence="6">
    <location>
        <begin position="38"/>
        <end position="71"/>
    </location>
</feature>
<reference evidence="11 12" key="1">
    <citation type="journal article" date="2015" name="Proc. Natl. Acad. Sci. U.S.A.">
        <title>Expanded metabolic versatility of ubiquitous nitrite-oxidizing bacteria from the genus Nitrospira.</title>
        <authorList>
            <person name="Koch H."/>
            <person name="Lucker S."/>
            <person name="Albertsen M."/>
            <person name="Kitzinger K."/>
            <person name="Herbold C."/>
            <person name="Spieck E."/>
            <person name="Nielsen P.H."/>
            <person name="Wagner M."/>
            <person name="Daims H."/>
        </authorList>
    </citation>
    <scope>NUCLEOTIDE SEQUENCE [LARGE SCALE GENOMIC DNA]</scope>
    <source>
        <strain evidence="11 12">NSP M-1</strain>
    </source>
</reference>
<dbReference type="GO" id="GO:0006355">
    <property type="term" value="P:regulation of DNA-templated transcription"/>
    <property type="evidence" value="ECO:0007669"/>
    <property type="project" value="InterPro"/>
</dbReference>
<evidence type="ECO:0000256" key="5">
    <source>
        <dbReference type="SAM" id="Coils"/>
    </source>
</evidence>
<dbReference type="Pfam" id="PF07730">
    <property type="entry name" value="HisKA_3"/>
    <property type="match status" value="1"/>
</dbReference>
<evidence type="ECO:0000256" key="1">
    <source>
        <dbReference type="ARBA" id="ARBA00022679"/>
    </source>
</evidence>
<feature type="transmembrane region" description="Helical" evidence="6">
    <location>
        <begin position="77"/>
        <end position="98"/>
    </location>
</feature>
<feature type="transmembrane region" description="Helical" evidence="6">
    <location>
        <begin position="6"/>
        <end position="26"/>
    </location>
</feature>
<accession>A0A0K2GDE7</accession>
<dbReference type="PATRIC" id="fig|42253.5.peg.2520"/>
<dbReference type="Proteomes" id="UP000069205">
    <property type="component" value="Chromosome"/>
</dbReference>
<dbReference type="InterPro" id="IPR005467">
    <property type="entry name" value="His_kinase_dom"/>
</dbReference>
<dbReference type="InterPro" id="IPR035965">
    <property type="entry name" value="PAS-like_dom_sf"/>
</dbReference>
<name>A0A0K2GDE7_NITMO</name>
<feature type="domain" description="PAS" evidence="9">
    <location>
        <begin position="139"/>
        <end position="196"/>
    </location>
</feature>
<dbReference type="Pfam" id="PF00072">
    <property type="entry name" value="Response_reg"/>
    <property type="match status" value="1"/>
</dbReference>
<protein>
    <recommendedName>
        <fullName evidence="13">Histidine kinase</fullName>
    </recommendedName>
</protein>
<evidence type="ECO:0000256" key="4">
    <source>
        <dbReference type="PROSITE-ProRule" id="PRU00169"/>
    </source>
</evidence>
<evidence type="ECO:0000256" key="2">
    <source>
        <dbReference type="ARBA" id="ARBA00022777"/>
    </source>
</evidence>
<keyword evidence="6" id="KW-0472">Membrane</keyword>
<dbReference type="STRING" id="42253.NITMOv2_2555"/>
<dbReference type="CDD" id="cd16917">
    <property type="entry name" value="HATPase_UhpB-NarQ-NarX-like"/>
    <property type="match status" value="1"/>
</dbReference>
<feature type="domain" description="PAC" evidence="10">
    <location>
        <begin position="218"/>
        <end position="269"/>
    </location>
</feature>
<sequence>MATLFAHPYVLSGLALAVATALRAALTPLWGSDYSFMSYFPAIVFSLWVGGWRAGAAATGLSALLSFWLFMPSGAAGASHAAALGLFLIANAGMILTAERWRRARVRAEALAAIDAARAEQQRRHVAERRRAEDALHDQLNLVKTITDNATSALFMMDPHGRATFANPAAEQMTGYRLDELQGRVLHNVIHHTRPDGAPFPIDECPIDRALPLQASIQGYEDVFVHKDGRFYPVRCAARPIVKEGASIGTVIEVQDITKERQAAEDLQLLATDLERRVRERTSDLVRSQDRLRALASQLAMAEQRARHRLATELHDYLAQLLALGRIKLGHARRLLGRVPAGTEPLSDLQDILDRALAYTRTAMAELSPPVLHDLGLAVGLEWLGQQMGRHGLHVTVEHEPEAAAAAARATEDLRVMLFQSARELLLNVAKHAGVDRARVTLAVEAGDRLVLTVRDDGKGFDPGGLGRGGGPEHFGLFSLHERMEAVGGRMEIDARPGAGTTVRLALPLGGEAALSGKALSSELENEVRDAGTQIAVPQCSTLSDSKLRCAPIRVLLADDHVVVRQGLRSLLDGYTDVIVVGEAGNGEEAVALARELRPDVVLMDINMPLMDGLEATARIVRERPDTLVIGLSVNSAAHIRDAMRAAGAAGFMTKESAADQLYEAVIEAVGSKG</sequence>
<feature type="domain" description="Response regulatory" evidence="8">
    <location>
        <begin position="554"/>
        <end position="670"/>
    </location>
</feature>